<dbReference type="EMBL" id="JBAKAZ010000035">
    <property type="protein sequence ID" value="MEL0629964.1"/>
    <property type="molecule type" value="Genomic_DNA"/>
</dbReference>
<organism evidence="2 3">
    <name type="scientific">Psychromonas aquatilis</name>
    <dbReference type="NCBI Taxonomy" id="2005072"/>
    <lineage>
        <taxon>Bacteria</taxon>
        <taxon>Pseudomonadati</taxon>
        <taxon>Pseudomonadota</taxon>
        <taxon>Gammaproteobacteria</taxon>
        <taxon>Alteromonadales</taxon>
        <taxon>Psychromonadaceae</taxon>
        <taxon>Psychromonas</taxon>
    </lineage>
</organism>
<feature type="compositionally biased region" description="Basic and acidic residues" evidence="1">
    <location>
        <begin position="22"/>
        <end position="32"/>
    </location>
</feature>
<reference evidence="2 3" key="1">
    <citation type="submission" date="2024-02" db="EMBL/GenBank/DDBJ databases">
        <title>Bacteria isolated from the canopy kelp, Nereocystis luetkeana.</title>
        <authorList>
            <person name="Pfister C.A."/>
            <person name="Younker I.T."/>
            <person name="Light S.H."/>
        </authorList>
    </citation>
    <scope>NUCLEOTIDE SEQUENCE [LARGE SCALE GENOMIC DNA]</scope>
    <source>
        <strain evidence="2 3">TI.1.05</strain>
    </source>
</reference>
<dbReference type="Proteomes" id="UP001369082">
    <property type="component" value="Unassembled WGS sequence"/>
</dbReference>
<protein>
    <submittedName>
        <fullName evidence="2">Uncharacterized protein</fullName>
    </submittedName>
</protein>
<keyword evidence="3" id="KW-1185">Reference proteome</keyword>
<accession>A0ABU9GRM5</accession>
<evidence type="ECO:0000256" key="1">
    <source>
        <dbReference type="SAM" id="MobiDB-lite"/>
    </source>
</evidence>
<evidence type="ECO:0000313" key="3">
    <source>
        <dbReference type="Proteomes" id="UP001369082"/>
    </source>
</evidence>
<gene>
    <name evidence="2" type="ORF">V6256_10140</name>
</gene>
<dbReference type="RefSeq" id="WP_341598097.1">
    <property type="nucleotide sequence ID" value="NZ_JBAKAZ010000035.1"/>
</dbReference>
<evidence type="ECO:0000313" key="2">
    <source>
        <dbReference type="EMBL" id="MEL0629964.1"/>
    </source>
</evidence>
<comment type="caution">
    <text evidence="2">The sequence shown here is derived from an EMBL/GenBank/DDBJ whole genome shotgun (WGS) entry which is preliminary data.</text>
</comment>
<feature type="region of interest" description="Disordered" evidence="1">
    <location>
        <begin position="22"/>
        <end position="51"/>
    </location>
</feature>
<name>A0ABU9GRM5_9GAMM</name>
<sequence length="104" mass="12034">MARRGSGLRAVVKVAKAIDRANKQAVRDAQRREKSRQRAQAQAVREHQKSVREAERELKKHVKLQKLATKQAFKGALISANEEYLERCEDRAALRKQFIQEVLR</sequence>
<proteinExistence type="predicted"/>